<reference evidence="2" key="1">
    <citation type="submission" date="2016-10" db="EMBL/GenBank/DDBJ databases">
        <authorList>
            <person name="Varghese N."/>
            <person name="Submissions S."/>
        </authorList>
    </citation>
    <scope>NUCLEOTIDE SEQUENCE [LARGE SCALE GENOMIC DNA]</scope>
    <source>
        <strain evidence="2">BL36</strain>
    </source>
</reference>
<organism evidence="1 2">
    <name type="scientific">Methylobacterium pseudosasicola</name>
    <dbReference type="NCBI Taxonomy" id="582667"/>
    <lineage>
        <taxon>Bacteria</taxon>
        <taxon>Pseudomonadati</taxon>
        <taxon>Pseudomonadota</taxon>
        <taxon>Alphaproteobacteria</taxon>
        <taxon>Hyphomicrobiales</taxon>
        <taxon>Methylobacteriaceae</taxon>
        <taxon>Methylobacterium</taxon>
    </lineage>
</organism>
<proteinExistence type="predicted"/>
<name>A0A1I4RE12_9HYPH</name>
<evidence type="ECO:0008006" key="3">
    <source>
        <dbReference type="Google" id="ProtNLM"/>
    </source>
</evidence>
<dbReference type="STRING" id="582667.SAMN05192568_103519"/>
<dbReference type="Proteomes" id="UP000199048">
    <property type="component" value="Unassembled WGS sequence"/>
</dbReference>
<dbReference type="EMBL" id="FOTK01000035">
    <property type="protein sequence ID" value="SFM50511.1"/>
    <property type="molecule type" value="Genomic_DNA"/>
</dbReference>
<gene>
    <name evidence="1" type="ORF">SAMN05192568_103519</name>
</gene>
<evidence type="ECO:0000313" key="1">
    <source>
        <dbReference type="EMBL" id="SFM50511.1"/>
    </source>
</evidence>
<evidence type="ECO:0000313" key="2">
    <source>
        <dbReference type="Proteomes" id="UP000199048"/>
    </source>
</evidence>
<sequence>MTDLLDKAVAKARGLAPDLQDEIARLMLAFVNEDAPLYQFTPEEAAELDESVAAAARGDFATDAEVRAIWAKYGL</sequence>
<dbReference type="OrthoDB" id="7889158at2"/>
<protein>
    <recommendedName>
        <fullName evidence="3">Addiction module component, TIGR02574 family</fullName>
    </recommendedName>
</protein>
<dbReference type="RefSeq" id="WP_092044940.1">
    <property type="nucleotide sequence ID" value="NZ_FOTK01000035.1"/>
</dbReference>
<keyword evidence="2" id="KW-1185">Reference proteome</keyword>
<dbReference type="AlphaFoldDB" id="A0A1I4RE12"/>
<accession>A0A1I4RE12</accession>